<proteinExistence type="predicted"/>
<feature type="region of interest" description="Disordered" evidence="1">
    <location>
        <begin position="25"/>
        <end position="54"/>
    </location>
</feature>
<dbReference type="Pfam" id="PF06089">
    <property type="entry name" value="Asparaginase_II"/>
    <property type="match status" value="1"/>
</dbReference>
<dbReference type="VEuPathDB" id="FungiDB:ASPBRDRAFT_438299"/>
<keyword evidence="3" id="KW-1185">Reference proteome</keyword>
<protein>
    <recommendedName>
        <fullName evidence="4">L-asparaginase II</fullName>
    </recommendedName>
</protein>
<dbReference type="RefSeq" id="XP_067481383.1">
    <property type="nucleotide sequence ID" value="XM_067625068.1"/>
</dbReference>
<organism evidence="2 3">
    <name type="scientific">Aspergillus brasiliensis (strain CBS 101740 / IMI 381727 / IBT 21946)</name>
    <dbReference type="NCBI Taxonomy" id="767769"/>
    <lineage>
        <taxon>Eukaryota</taxon>
        <taxon>Fungi</taxon>
        <taxon>Dikarya</taxon>
        <taxon>Ascomycota</taxon>
        <taxon>Pezizomycotina</taxon>
        <taxon>Eurotiomycetes</taxon>
        <taxon>Eurotiomycetidae</taxon>
        <taxon>Eurotiales</taxon>
        <taxon>Aspergillaceae</taxon>
        <taxon>Aspergillus</taxon>
        <taxon>Aspergillus subgen. Circumdati</taxon>
    </lineage>
</organism>
<evidence type="ECO:0000256" key="1">
    <source>
        <dbReference type="SAM" id="MobiDB-lite"/>
    </source>
</evidence>
<reference evidence="3" key="1">
    <citation type="journal article" date="2017" name="Genome Biol.">
        <title>Comparative genomics reveals high biological diversity and specific adaptations in the industrially and medically important fungal genus Aspergillus.</title>
        <authorList>
            <person name="de Vries R.P."/>
            <person name="Riley R."/>
            <person name="Wiebenga A."/>
            <person name="Aguilar-Osorio G."/>
            <person name="Amillis S."/>
            <person name="Uchima C.A."/>
            <person name="Anderluh G."/>
            <person name="Asadollahi M."/>
            <person name="Askin M."/>
            <person name="Barry K."/>
            <person name="Battaglia E."/>
            <person name="Bayram O."/>
            <person name="Benocci T."/>
            <person name="Braus-Stromeyer S.A."/>
            <person name="Caldana C."/>
            <person name="Canovas D."/>
            <person name="Cerqueira G.C."/>
            <person name="Chen F."/>
            <person name="Chen W."/>
            <person name="Choi C."/>
            <person name="Clum A."/>
            <person name="Dos Santos R.A."/>
            <person name="Damasio A.R."/>
            <person name="Diallinas G."/>
            <person name="Emri T."/>
            <person name="Fekete E."/>
            <person name="Flipphi M."/>
            <person name="Freyberg S."/>
            <person name="Gallo A."/>
            <person name="Gournas C."/>
            <person name="Habgood R."/>
            <person name="Hainaut M."/>
            <person name="Harispe M.L."/>
            <person name="Henrissat B."/>
            <person name="Hilden K.S."/>
            <person name="Hope R."/>
            <person name="Hossain A."/>
            <person name="Karabika E."/>
            <person name="Karaffa L."/>
            <person name="Karanyi Z."/>
            <person name="Krasevec N."/>
            <person name="Kuo A."/>
            <person name="Kusch H."/>
            <person name="LaButti K."/>
            <person name="Lagendijk E.L."/>
            <person name="Lapidus A."/>
            <person name="Levasseur A."/>
            <person name="Lindquist E."/>
            <person name="Lipzen A."/>
            <person name="Logrieco A.F."/>
            <person name="MacCabe A."/>
            <person name="Maekelae M.R."/>
            <person name="Malavazi I."/>
            <person name="Melin P."/>
            <person name="Meyer V."/>
            <person name="Mielnichuk N."/>
            <person name="Miskei M."/>
            <person name="Molnar A.P."/>
            <person name="Mule G."/>
            <person name="Ngan C.Y."/>
            <person name="Orejas M."/>
            <person name="Orosz E."/>
            <person name="Ouedraogo J.P."/>
            <person name="Overkamp K.M."/>
            <person name="Park H.-S."/>
            <person name="Perrone G."/>
            <person name="Piumi F."/>
            <person name="Punt P.J."/>
            <person name="Ram A.F."/>
            <person name="Ramon A."/>
            <person name="Rauscher S."/>
            <person name="Record E."/>
            <person name="Riano-Pachon D.M."/>
            <person name="Robert V."/>
            <person name="Roehrig J."/>
            <person name="Ruller R."/>
            <person name="Salamov A."/>
            <person name="Salih N.S."/>
            <person name="Samson R.A."/>
            <person name="Sandor E."/>
            <person name="Sanguinetti M."/>
            <person name="Schuetze T."/>
            <person name="Sepcic K."/>
            <person name="Shelest E."/>
            <person name="Sherlock G."/>
            <person name="Sophianopoulou V."/>
            <person name="Squina F.M."/>
            <person name="Sun H."/>
            <person name="Susca A."/>
            <person name="Todd R.B."/>
            <person name="Tsang A."/>
            <person name="Unkles S.E."/>
            <person name="van de Wiele N."/>
            <person name="van Rossen-Uffink D."/>
            <person name="Oliveira J.V."/>
            <person name="Vesth T.C."/>
            <person name="Visser J."/>
            <person name="Yu J.-H."/>
            <person name="Zhou M."/>
            <person name="Andersen M.R."/>
            <person name="Archer D.B."/>
            <person name="Baker S.E."/>
            <person name="Benoit I."/>
            <person name="Brakhage A.A."/>
            <person name="Braus G.H."/>
            <person name="Fischer R."/>
            <person name="Frisvad J.C."/>
            <person name="Goldman G.H."/>
            <person name="Houbraken J."/>
            <person name="Oakley B."/>
            <person name="Pocsi I."/>
            <person name="Scazzocchio C."/>
            <person name="Seiboth B."/>
            <person name="vanKuyk P.A."/>
            <person name="Wortman J."/>
            <person name="Dyer P.S."/>
            <person name="Grigoriev I.V."/>
        </authorList>
    </citation>
    <scope>NUCLEOTIDE SEQUENCE [LARGE SCALE GENOMIC DNA]</scope>
    <source>
        <strain evidence="3">CBS 101740 / IMI 381727 / IBT 21946</strain>
    </source>
</reference>
<dbReference type="Proteomes" id="UP000184499">
    <property type="component" value="Unassembled WGS sequence"/>
</dbReference>
<name>A0A1L9UR30_ASPBC</name>
<evidence type="ECO:0000313" key="2">
    <source>
        <dbReference type="EMBL" id="OJJ74135.1"/>
    </source>
</evidence>
<gene>
    <name evidence="2" type="ORF">ASPBRDRAFT_438299</name>
</gene>
<accession>A0A1L9UR30</accession>
<evidence type="ECO:0000313" key="3">
    <source>
        <dbReference type="Proteomes" id="UP000184499"/>
    </source>
</evidence>
<dbReference type="InterPro" id="IPR010349">
    <property type="entry name" value="Asparaginase_II"/>
</dbReference>
<dbReference type="OrthoDB" id="2588474at2759"/>
<dbReference type="GeneID" id="93577556"/>
<dbReference type="EMBL" id="KV878681">
    <property type="protein sequence ID" value="OJJ74135.1"/>
    <property type="molecule type" value="Genomic_DNA"/>
</dbReference>
<sequence>MGYRKMNEHFCHPPPFSVSIASAHRIGNSSPSSSSTMKKRTQNEETTTRPQEGPYKSYVVTHRGSVVENRHQVHAAVTDATGRLLYAVGNPTRITLARSAAKPAQALAVVETGALEQFDFDEADLALMCASHSSEDRHLARAHAMLRKANLQEEDLRCGGHAALSETVNRAWIKRDWTPTAIANNCSGKHAGMLAGAKALGASTADYHCIAHPLQQRVTHAVEELAGLPADRVQWAIDGCNLPAPALPLQHLASMYASIANAADAAPSGHSSSRTQALGRIFRAMAGHPELVGGEGRFCTMLMQAFEGALIGKVGADGCYAIGVRASDSTRQLGISGALGIAVKIEDGNREILYAAVVEILRQLQISSPVQLQALGAFHQPEIYNTAGVVTGHTSHQFKVTSV</sequence>
<dbReference type="OMA" id="EHNCSGK"/>
<dbReference type="PANTHER" id="PTHR42110">
    <property type="entry name" value="L-ASPARAGINASE, PUTATIVE (AFU_ORTHOLOGUE AFUA_3G11890)-RELATED"/>
    <property type="match status" value="1"/>
</dbReference>
<dbReference type="AlphaFoldDB" id="A0A1L9UR30"/>
<evidence type="ECO:0008006" key="4">
    <source>
        <dbReference type="Google" id="ProtNLM"/>
    </source>
</evidence>
<dbReference type="PANTHER" id="PTHR42110:SF1">
    <property type="entry name" value="L-ASPARAGINASE, PUTATIVE (AFU_ORTHOLOGUE AFUA_3G11890)-RELATED"/>
    <property type="match status" value="1"/>
</dbReference>